<sequence>MNLLSVEHLGISFGGVRAVDDVSFSISPGEIFSIIGPNGAGKTTLFNLISGVYRSDMGRVTLRGDDVSRLPPEALASRGLARTFQNLQIFARMSVEENVMVGLHRHETRNVLAHLLGLPSVMAENRRTRDEARRYLDMLHLRQVADEVAGSLSYGELKRLEIARAMASRPDILLLDEPAAGCNPTETAEIDEIIVSIARTGVAILLVEHDMKLVMGVSDRVLVLNQGRVLAEGAPDEVARNPSVIDAYLGHDKGAAGGDHV</sequence>
<dbReference type="PROSITE" id="PS00211">
    <property type="entry name" value="ABC_TRANSPORTER_1"/>
    <property type="match status" value="1"/>
</dbReference>
<dbReference type="GO" id="GO:0005524">
    <property type="term" value="F:ATP binding"/>
    <property type="evidence" value="ECO:0007669"/>
    <property type="project" value="UniProtKB-KW"/>
</dbReference>
<dbReference type="RefSeq" id="WP_376800708.1">
    <property type="nucleotide sequence ID" value="NZ_DBNB01000001.1"/>
</dbReference>
<dbReference type="InterPro" id="IPR017871">
    <property type="entry name" value="ABC_transporter-like_CS"/>
</dbReference>
<dbReference type="InterPro" id="IPR003439">
    <property type="entry name" value="ABC_transporter-like_ATP-bd"/>
</dbReference>
<dbReference type="STRING" id="1827387.A4S15_08500"/>
<dbReference type="SUPFAM" id="SSF52540">
    <property type="entry name" value="P-loop containing nucleoside triphosphate hydrolases"/>
    <property type="match status" value="1"/>
</dbReference>
<dbReference type="GO" id="GO:0015192">
    <property type="term" value="F:L-phenylalanine transmembrane transporter activity"/>
    <property type="evidence" value="ECO:0007669"/>
    <property type="project" value="TreeGrafter"/>
</dbReference>
<protein>
    <submittedName>
        <fullName evidence="6">High-affinity branched-chain amino acid ABC transporter ATP-binding protein LivG</fullName>
    </submittedName>
</protein>
<evidence type="ECO:0000256" key="4">
    <source>
        <dbReference type="ARBA" id="ARBA00022840"/>
    </source>
</evidence>
<dbReference type="EMBL" id="LWDL01000014">
    <property type="protein sequence ID" value="OQW52294.1"/>
    <property type="molecule type" value="Genomic_DNA"/>
</dbReference>
<comment type="caution">
    <text evidence="6">The sequence shown here is derived from an EMBL/GenBank/DDBJ whole genome shotgun (WGS) entry which is preliminary data.</text>
</comment>
<name>A0A1W9HYL0_9HYPH</name>
<feature type="domain" description="ABC transporter" evidence="5">
    <location>
        <begin position="4"/>
        <end position="251"/>
    </location>
</feature>
<keyword evidence="3" id="KW-0547">Nucleotide-binding</keyword>
<dbReference type="InterPro" id="IPR051120">
    <property type="entry name" value="ABC_AA/LPS_Transport"/>
</dbReference>
<evidence type="ECO:0000256" key="3">
    <source>
        <dbReference type="ARBA" id="ARBA00022741"/>
    </source>
</evidence>
<dbReference type="SMART" id="SM00382">
    <property type="entry name" value="AAA"/>
    <property type="match status" value="1"/>
</dbReference>
<dbReference type="GO" id="GO:0042941">
    <property type="term" value="P:D-alanine transmembrane transport"/>
    <property type="evidence" value="ECO:0007669"/>
    <property type="project" value="TreeGrafter"/>
</dbReference>
<keyword evidence="4 6" id="KW-0067">ATP-binding</keyword>
<dbReference type="InterPro" id="IPR027417">
    <property type="entry name" value="P-loop_NTPase"/>
</dbReference>
<gene>
    <name evidence="6" type="primary">livG</name>
    <name evidence="6" type="ORF">A4S15_08500</name>
</gene>
<dbReference type="GO" id="GO:0015188">
    <property type="term" value="F:L-isoleucine transmembrane transporter activity"/>
    <property type="evidence" value="ECO:0007669"/>
    <property type="project" value="TreeGrafter"/>
</dbReference>
<dbReference type="Pfam" id="PF00005">
    <property type="entry name" value="ABC_tran"/>
    <property type="match status" value="1"/>
</dbReference>
<keyword evidence="2" id="KW-0813">Transport</keyword>
<evidence type="ECO:0000313" key="7">
    <source>
        <dbReference type="Proteomes" id="UP000192872"/>
    </source>
</evidence>
<dbReference type="GO" id="GO:1903806">
    <property type="term" value="P:L-isoleucine import across plasma membrane"/>
    <property type="evidence" value="ECO:0007669"/>
    <property type="project" value="TreeGrafter"/>
</dbReference>
<dbReference type="GO" id="GO:0016887">
    <property type="term" value="F:ATP hydrolysis activity"/>
    <property type="evidence" value="ECO:0007669"/>
    <property type="project" value="InterPro"/>
</dbReference>
<dbReference type="FunFam" id="3.40.50.300:FF:000421">
    <property type="entry name" value="Branched-chain amino acid ABC transporter ATP-binding protein"/>
    <property type="match status" value="1"/>
</dbReference>
<dbReference type="Pfam" id="PF12399">
    <property type="entry name" value="BCA_ABC_TP_C"/>
    <property type="match status" value="1"/>
</dbReference>
<dbReference type="GO" id="GO:0005886">
    <property type="term" value="C:plasma membrane"/>
    <property type="evidence" value="ECO:0007669"/>
    <property type="project" value="TreeGrafter"/>
</dbReference>
<dbReference type="PANTHER" id="PTHR45772:SF7">
    <property type="entry name" value="AMINO ACID ABC TRANSPORTER ATP-BINDING PROTEIN"/>
    <property type="match status" value="1"/>
</dbReference>
<dbReference type="AlphaFoldDB" id="A0A1W9HYL0"/>
<dbReference type="PROSITE" id="PS50893">
    <property type="entry name" value="ABC_TRANSPORTER_2"/>
    <property type="match status" value="1"/>
</dbReference>
<comment type="similarity">
    <text evidence="1">Belongs to the ABC transporter superfamily.</text>
</comment>
<accession>A0A1W9HYL0</accession>
<dbReference type="CDD" id="cd03219">
    <property type="entry name" value="ABC_Mj1267_LivG_branched"/>
    <property type="match status" value="1"/>
</dbReference>
<dbReference type="Gene3D" id="3.40.50.300">
    <property type="entry name" value="P-loop containing nucleotide triphosphate hydrolases"/>
    <property type="match status" value="1"/>
</dbReference>
<organism evidence="6 7">
    <name type="scientific">Candidatus Raskinella chloraquaticus</name>
    <dbReference type="NCBI Taxonomy" id="1951219"/>
    <lineage>
        <taxon>Bacteria</taxon>
        <taxon>Pseudomonadati</taxon>
        <taxon>Pseudomonadota</taxon>
        <taxon>Alphaproteobacteria</taxon>
        <taxon>Hyphomicrobiales</taxon>
        <taxon>Phreatobacteraceae</taxon>
        <taxon>Candidatus Raskinella</taxon>
    </lineage>
</organism>
<evidence type="ECO:0000256" key="2">
    <source>
        <dbReference type="ARBA" id="ARBA00022448"/>
    </source>
</evidence>
<evidence type="ECO:0000259" key="5">
    <source>
        <dbReference type="PROSITE" id="PS50893"/>
    </source>
</evidence>
<dbReference type="InterPro" id="IPR032823">
    <property type="entry name" value="BCA_ABC_TP_C"/>
</dbReference>
<dbReference type="PANTHER" id="PTHR45772">
    <property type="entry name" value="CONSERVED COMPONENT OF ABC TRANSPORTER FOR NATURAL AMINO ACIDS-RELATED"/>
    <property type="match status" value="1"/>
</dbReference>
<reference evidence="6 7" key="1">
    <citation type="journal article" date="2017" name="Water Res.">
        <title>Comammox in drinking water systems.</title>
        <authorList>
            <person name="Wang Y."/>
            <person name="Ma L."/>
            <person name="Mao Y."/>
            <person name="Jiang X."/>
            <person name="Xia Y."/>
            <person name="Yu K."/>
            <person name="Li B."/>
            <person name="Zhang T."/>
        </authorList>
    </citation>
    <scope>NUCLEOTIDE SEQUENCE [LARGE SCALE GENOMIC DNA]</scope>
    <source>
        <strain evidence="6">SG_bin8</strain>
    </source>
</reference>
<dbReference type="Proteomes" id="UP000192872">
    <property type="component" value="Unassembled WGS sequence"/>
</dbReference>
<evidence type="ECO:0000313" key="6">
    <source>
        <dbReference type="EMBL" id="OQW52294.1"/>
    </source>
</evidence>
<proteinExistence type="inferred from homology"/>
<dbReference type="GO" id="GO:1903805">
    <property type="term" value="P:L-valine import across plasma membrane"/>
    <property type="evidence" value="ECO:0007669"/>
    <property type="project" value="TreeGrafter"/>
</dbReference>
<dbReference type="InterPro" id="IPR003593">
    <property type="entry name" value="AAA+_ATPase"/>
</dbReference>
<evidence type="ECO:0000256" key="1">
    <source>
        <dbReference type="ARBA" id="ARBA00005417"/>
    </source>
</evidence>
<dbReference type="GO" id="GO:0005304">
    <property type="term" value="F:L-valine transmembrane transporter activity"/>
    <property type="evidence" value="ECO:0007669"/>
    <property type="project" value="TreeGrafter"/>
</dbReference>
<dbReference type="GO" id="GO:0015808">
    <property type="term" value="P:L-alanine transport"/>
    <property type="evidence" value="ECO:0007669"/>
    <property type="project" value="TreeGrafter"/>
</dbReference>